<reference evidence="3 4" key="1">
    <citation type="submission" date="2019-02" db="EMBL/GenBank/DDBJ databases">
        <title>Dyella amyloliquefaciens sp. nov., isolated from forest soil.</title>
        <authorList>
            <person name="Gao Z.-H."/>
            <person name="Qiu L.-H."/>
        </authorList>
    </citation>
    <scope>NUCLEOTIDE SEQUENCE [LARGE SCALE GENOMIC DNA]</scope>
    <source>
        <strain evidence="3 4">KACC 12747</strain>
    </source>
</reference>
<organism evidence="3 4">
    <name type="scientific">Dyella soli</name>
    <dbReference type="NCBI Taxonomy" id="522319"/>
    <lineage>
        <taxon>Bacteria</taxon>
        <taxon>Pseudomonadati</taxon>
        <taxon>Pseudomonadota</taxon>
        <taxon>Gammaproteobacteria</taxon>
        <taxon>Lysobacterales</taxon>
        <taxon>Rhodanobacteraceae</taxon>
        <taxon>Dyella</taxon>
    </lineage>
</organism>
<dbReference type="Proteomes" id="UP000291822">
    <property type="component" value="Unassembled WGS sequence"/>
</dbReference>
<keyword evidence="4" id="KW-1185">Reference proteome</keyword>
<dbReference type="SUPFAM" id="SSF51445">
    <property type="entry name" value="(Trans)glycosidases"/>
    <property type="match status" value="1"/>
</dbReference>
<proteinExistence type="predicted"/>
<evidence type="ECO:0000256" key="1">
    <source>
        <dbReference type="SAM" id="SignalP"/>
    </source>
</evidence>
<feature type="chain" id="PRO_5020945760" description="Glycoside hydrolase 123-like N-terminal domain-containing protein" evidence="1">
    <location>
        <begin position="23"/>
        <end position="1001"/>
    </location>
</feature>
<keyword evidence="1" id="KW-0732">Signal</keyword>
<gene>
    <name evidence="3" type="ORF">EZM97_09585</name>
</gene>
<dbReference type="RefSeq" id="WP_131149722.1">
    <property type="nucleotide sequence ID" value="NZ_SJTG01000001.1"/>
</dbReference>
<name>A0A4R0YVM6_9GAMM</name>
<dbReference type="InterPro" id="IPR045711">
    <property type="entry name" value="GH123-like_N"/>
</dbReference>
<dbReference type="Pfam" id="PF19543">
    <property type="entry name" value="GH123_N"/>
    <property type="match status" value="1"/>
</dbReference>
<dbReference type="EMBL" id="SJTG01000001">
    <property type="protein sequence ID" value="TCI13495.1"/>
    <property type="molecule type" value="Genomic_DNA"/>
</dbReference>
<dbReference type="InterPro" id="IPR017853">
    <property type="entry name" value="GH"/>
</dbReference>
<evidence type="ECO:0000313" key="3">
    <source>
        <dbReference type="EMBL" id="TCI13495.1"/>
    </source>
</evidence>
<comment type="caution">
    <text evidence="3">The sequence shown here is derived from an EMBL/GenBank/DDBJ whole genome shotgun (WGS) entry which is preliminary data.</text>
</comment>
<dbReference type="AlphaFoldDB" id="A0A4R0YVM6"/>
<accession>A0A4R0YVM6</accession>
<evidence type="ECO:0000313" key="4">
    <source>
        <dbReference type="Proteomes" id="UP000291822"/>
    </source>
</evidence>
<evidence type="ECO:0000259" key="2">
    <source>
        <dbReference type="Pfam" id="PF19543"/>
    </source>
</evidence>
<dbReference type="CDD" id="cd00551">
    <property type="entry name" value="AmyAc_family"/>
    <property type="match status" value="1"/>
</dbReference>
<sequence length="1001" mass="110780">MLVQRSAWVMMGVLLAAPMVLSAQTDGVHLRWDAQAFGNHRYLVKVSAAERAVAVTLPWRRRDVHPEQVAVIVTGPDGKVVGNVLRGVIDQAQGQLVFEASQPGTYAIYYQPYVSNGRSNYPTVTYAKPAETADAGWARKVGKRWDKLPKAEVLRYEAVDDFDAYTLMERTATPQELQALLAKHANQAMLLFPETRDNSVRMFDAIPERWAQRGAGGAFSDTALRGEYLSFQVGVWAPERALSNVTATFTALKGPSDAEIPAQALTSFNLGGVDFTGKPFTTRVDVAKGRVQPLWMGVDVPADAHPGVYRGEVTIAAEGVPAQVVPISVTVGDGQAVAHGDDDPFKLTRLRWLNSTLAQDDTLVKPFTAITADKGTLGILGRQITLGANGLPAQMATRFDERMTGFNKQWQPMLASPMAIVVQDASGKHALNASTGALPKVVQDGPGKVHWQSEGQAGALRSELTGTLEADGTLTLAVTLTATQAATLDDIRLELRPRNDIARYQLGLGRQGELAPASYDWKWDVQKNQDGAWIGTVNAGLEFHLRDENYQRPLNTNFYHQQPLRMPTSWSNGGQGGIRLRAGQGSYAIDAFSGARSMKAGESLHYDIVMRVTPFKTIDPSKHFAERFFHKYADLDAIKADGANVVNIHHATPINPWINYPFLEAKAMREYVDAAHQRGIKVKIYDTVREVSDRAPELPMLESLGHEVISAGKGGGFSWLQEHLDGDYIAAWHVPENRDAAVINAGQSRWHNYYIEGLDWLARNEGIDGLYLDDVAYDRTTMKRVRKVLQAHRAEPFIDLHSASQYNPRDGYINSVLLYMELMPYIDRLWFGEEFDYEKTSANYWLTEISGIPYGLMGEMLQHDGNPWRGMLFGMTNRLGWSEGSDPRPLWKAWDAFGISQAQMIGWWVHDTPVRTDRKDVLVTSYVRKGKSTLLSIASWAPEKVGVKLDIDWKQLGLDPRKVKLNAHAIDAFQPEASFAPGAAIPVEPGKGWLITVEPAG</sequence>
<protein>
    <recommendedName>
        <fullName evidence="2">Glycoside hydrolase 123-like N-terminal domain-containing protein</fullName>
    </recommendedName>
</protein>
<feature type="signal peptide" evidence="1">
    <location>
        <begin position="1"/>
        <end position="22"/>
    </location>
</feature>
<feature type="domain" description="Glycoside hydrolase 123-like N-terminal" evidence="2">
    <location>
        <begin position="31"/>
        <end position="998"/>
    </location>
</feature>